<organism evidence="11 12">
    <name type="scientific">Litorivicinus lipolyticus</name>
    <dbReference type="NCBI Taxonomy" id="418701"/>
    <lineage>
        <taxon>Bacteria</taxon>
        <taxon>Pseudomonadati</taxon>
        <taxon>Pseudomonadota</taxon>
        <taxon>Gammaproteobacteria</taxon>
        <taxon>Oceanospirillales</taxon>
        <taxon>Litorivicinaceae</taxon>
        <taxon>Litorivicinus</taxon>
    </lineage>
</organism>
<reference evidence="11 12" key="1">
    <citation type="submission" date="2019-11" db="EMBL/GenBank/DDBJ databases">
        <authorList>
            <person name="Khan S.A."/>
            <person name="Jeon C.O."/>
            <person name="Chun B.H."/>
        </authorList>
    </citation>
    <scope>NUCLEOTIDE SEQUENCE [LARGE SCALE GENOMIC DNA]</scope>
    <source>
        <strain evidence="11 12">IMCC 1097</strain>
    </source>
</reference>
<comment type="subcellular location">
    <subcellularLocation>
        <location evidence="1">Cell inner membrane</location>
        <topology evidence="1">Multi-pass membrane protein</topology>
    </subcellularLocation>
</comment>
<dbReference type="GO" id="GO:0016776">
    <property type="term" value="F:phosphotransferase activity, phosphate group as acceptor"/>
    <property type="evidence" value="ECO:0007669"/>
    <property type="project" value="TreeGrafter"/>
</dbReference>
<feature type="domain" description="Phosphoethanolamine transferase N-terminal" evidence="10">
    <location>
        <begin position="49"/>
        <end position="198"/>
    </location>
</feature>
<dbReference type="GO" id="GO:0009244">
    <property type="term" value="P:lipopolysaccharide core region biosynthetic process"/>
    <property type="evidence" value="ECO:0007669"/>
    <property type="project" value="TreeGrafter"/>
</dbReference>
<evidence type="ECO:0000256" key="6">
    <source>
        <dbReference type="ARBA" id="ARBA00022989"/>
    </source>
</evidence>
<dbReference type="Pfam" id="PF08019">
    <property type="entry name" value="EptA_B_N"/>
    <property type="match status" value="1"/>
</dbReference>
<protein>
    <submittedName>
        <fullName evidence="11">Phosphoethanolamine--lipid A transferase</fullName>
    </submittedName>
</protein>
<gene>
    <name evidence="11" type="ORF">GH975_08775</name>
</gene>
<dbReference type="InterPro" id="IPR000917">
    <property type="entry name" value="Sulfatase_N"/>
</dbReference>
<dbReference type="AlphaFoldDB" id="A0A5Q2QC19"/>
<evidence type="ECO:0000313" key="12">
    <source>
        <dbReference type="Proteomes" id="UP000388235"/>
    </source>
</evidence>
<keyword evidence="12" id="KW-1185">Reference proteome</keyword>
<proteinExistence type="predicted"/>
<evidence type="ECO:0000256" key="7">
    <source>
        <dbReference type="ARBA" id="ARBA00023136"/>
    </source>
</evidence>
<evidence type="ECO:0000256" key="1">
    <source>
        <dbReference type="ARBA" id="ARBA00004429"/>
    </source>
</evidence>
<accession>A0A5Q2QC19</accession>
<sequence length="526" mass="57983">MTPQYRLIALFSLAFAGLYNAVFFNQFARVYPFSVDALSFYIAIFGLIWAAHALILGLLSSRYSLKPLLVLFALTGGACAYFMATYGVVIDAAMIDSLAATDGAEAAGLMSVKMLAYNLGLGALPAWLIVTRTVRFRTTLVELRAKFLFTALTLAVAGLSIGSHSADFASFFREHKTVRYYTNPIGPLYAAIAWARDQSTRPRGNMIASAVSTDAIIDEHAEHGADRELIVMIVGETARADHFELNGYARATNPRLSGRDDLVSFHQISSCGTSTAVSVPCMFSPDTRSEFDGDSIYLRENALDVLTRLGVNVLWRDNNSSSKGVAKRVRYEDFRSPERNPVCDPECRDVGMLDGLDRYVEEHPTGDILIVLHQMGNHGPEYFKRYPAAFEHFTPTCQTNQLGDCSREAIINAYDNALRYTDHFIAESIDWLEGYPSFETALLYVSDHGESLGENGLYLHGMPYTFAPESQTQVPAILWTGARYDLQAGDLVAAADAAHSHDQVYCTLLTLFEVATHECGRGLLSP</sequence>
<dbReference type="CDD" id="cd16017">
    <property type="entry name" value="LptA"/>
    <property type="match status" value="1"/>
</dbReference>
<feature type="transmembrane region" description="Helical" evidence="8">
    <location>
        <begin position="68"/>
        <end position="95"/>
    </location>
</feature>
<evidence type="ECO:0000256" key="2">
    <source>
        <dbReference type="ARBA" id="ARBA00022475"/>
    </source>
</evidence>
<feature type="transmembrane region" description="Helical" evidence="8">
    <location>
        <begin position="7"/>
        <end position="28"/>
    </location>
</feature>
<dbReference type="InterPro" id="IPR012549">
    <property type="entry name" value="EptA-like_N"/>
</dbReference>
<feature type="transmembrane region" description="Helical" evidence="8">
    <location>
        <begin position="40"/>
        <end position="59"/>
    </location>
</feature>
<dbReference type="Pfam" id="PF00884">
    <property type="entry name" value="Sulfatase"/>
    <property type="match status" value="1"/>
</dbReference>
<dbReference type="PANTHER" id="PTHR30443:SF0">
    <property type="entry name" value="PHOSPHOETHANOLAMINE TRANSFERASE EPTA"/>
    <property type="match status" value="1"/>
</dbReference>
<keyword evidence="3" id="KW-0997">Cell inner membrane</keyword>
<evidence type="ECO:0000259" key="9">
    <source>
        <dbReference type="Pfam" id="PF00884"/>
    </source>
</evidence>
<dbReference type="CDD" id="cd06174">
    <property type="entry name" value="MFS"/>
    <property type="match status" value="1"/>
</dbReference>
<dbReference type="OrthoDB" id="9786870at2"/>
<keyword evidence="5 8" id="KW-0812">Transmembrane</keyword>
<keyword evidence="7 8" id="KW-0472">Membrane</keyword>
<keyword evidence="4 11" id="KW-0808">Transferase</keyword>
<evidence type="ECO:0000256" key="5">
    <source>
        <dbReference type="ARBA" id="ARBA00022692"/>
    </source>
</evidence>
<evidence type="ECO:0000259" key="10">
    <source>
        <dbReference type="Pfam" id="PF08019"/>
    </source>
</evidence>
<dbReference type="Gene3D" id="3.40.720.10">
    <property type="entry name" value="Alkaline Phosphatase, subunit A"/>
    <property type="match status" value="1"/>
</dbReference>
<dbReference type="GO" id="GO:0005886">
    <property type="term" value="C:plasma membrane"/>
    <property type="evidence" value="ECO:0007669"/>
    <property type="project" value="UniProtKB-SubCell"/>
</dbReference>
<dbReference type="PANTHER" id="PTHR30443">
    <property type="entry name" value="INNER MEMBRANE PROTEIN"/>
    <property type="match status" value="1"/>
</dbReference>
<dbReference type="KEGG" id="llp:GH975_08775"/>
<dbReference type="EMBL" id="CP045871">
    <property type="protein sequence ID" value="QGG80654.1"/>
    <property type="molecule type" value="Genomic_DNA"/>
</dbReference>
<dbReference type="InterPro" id="IPR040423">
    <property type="entry name" value="PEA_transferase"/>
</dbReference>
<keyword evidence="2" id="KW-1003">Cell membrane</keyword>
<evidence type="ECO:0000313" key="11">
    <source>
        <dbReference type="EMBL" id="QGG80654.1"/>
    </source>
</evidence>
<name>A0A5Q2QC19_9GAMM</name>
<dbReference type="Proteomes" id="UP000388235">
    <property type="component" value="Chromosome"/>
</dbReference>
<feature type="domain" description="Sulfatase N-terminal" evidence="9">
    <location>
        <begin position="230"/>
        <end position="513"/>
    </location>
</feature>
<keyword evidence="6 8" id="KW-1133">Transmembrane helix</keyword>
<feature type="transmembrane region" description="Helical" evidence="8">
    <location>
        <begin position="147"/>
        <end position="166"/>
    </location>
</feature>
<evidence type="ECO:0000256" key="4">
    <source>
        <dbReference type="ARBA" id="ARBA00022679"/>
    </source>
</evidence>
<feature type="transmembrane region" description="Helical" evidence="8">
    <location>
        <begin position="115"/>
        <end position="135"/>
    </location>
</feature>
<dbReference type="InterPro" id="IPR017850">
    <property type="entry name" value="Alkaline_phosphatase_core_sf"/>
</dbReference>
<dbReference type="SUPFAM" id="SSF53649">
    <property type="entry name" value="Alkaline phosphatase-like"/>
    <property type="match status" value="1"/>
</dbReference>
<evidence type="ECO:0000256" key="8">
    <source>
        <dbReference type="SAM" id="Phobius"/>
    </source>
</evidence>
<dbReference type="NCBIfam" id="NF028537">
    <property type="entry name" value="P_eth_NH2_trans"/>
    <property type="match status" value="1"/>
</dbReference>
<dbReference type="InterPro" id="IPR058130">
    <property type="entry name" value="PEA_transf_C"/>
</dbReference>
<evidence type="ECO:0000256" key="3">
    <source>
        <dbReference type="ARBA" id="ARBA00022519"/>
    </source>
</evidence>
<dbReference type="RefSeq" id="WP_153714158.1">
    <property type="nucleotide sequence ID" value="NZ_CP045871.1"/>
</dbReference>